<gene>
    <name evidence="1" type="ORF">NDM98_22425</name>
</gene>
<dbReference type="EMBL" id="JAMQJY010000007">
    <property type="protein sequence ID" value="MCM2677894.1"/>
    <property type="molecule type" value="Genomic_DNA"/>
</dbReference>
<evidence type="ECO:0000313" key="1">
    <source>
        <dbReference type="EMBL" id="MCM2677894.1"/>
    </source>
</evidence>
<sequence length="52" mass="6194">MSFQKRKRTTVRDRPENNAVDEEIRSLSAAIDKEKRRVRGHEFSREGAYDRT</sequence>
<evidence type="ECO:0000313" key="2">
    <source>
        <dbReference type="Proteomes" id="UP001203665"/>
    </source>
</evidence>
<evidence type="ECO:0008006" key="3">
    <source>
        <dbReference type="Google" id="ProtNLM"/>
    </source>
</evidence>
<reference evidence="1" key="1">
    <citation type="submission" date="2022-06" db="EMBL/GenBank/DDBJ databases">
        <title>Alkalicoccobacillus porphyridii sp. nov., isolated from a marine red alga, Porphyridium purpureum and reclassification of Shouchella plakortidis and Shouchella gibsonii as Alkalicoccobacillus plakortidis comb. nov. and Alkalicoccobacillus gibsonii comb. nov.</title>
        <authorList>
            <person name="Kim K.H."/>
            <person name="Lee J.K."/>
            <person name="Han D.M."/>
            <person name="Baek J.H."/>
            <person name="Jeon C.O."/>
        </authorList>
    </citation>
    <scope>NUCLEOTIDE SEQUENCE</scope>
    <source>
        <strain evidence="1">DSM 19153</strain>
    </source>
</reference>
<dbReference type="RefSeq" id="WP_251611692.1">
    <property type="nucleotide sequence ID" value="NZ_JAMQJY010000007.1"/>
</dbReference>
<accession>A0ABT0XRJ5</accession>
<keyword evidence="2" id="KW-1185">Reference proteome</keyword>
<dbReference type="Proteomes" id="UP001203665">
    <property type="component" value="Unassembled WGS sequence"/>
</dbReference>
<name>A0ABT0XRJ5_9BACI</name>
<proteinExistence type="predicted"/>
<organism evidence="1 2">
    <name type="scientific">Alkalicoccobacillus plakortidis</name>
    <dbReference type="NCBI Taxonomy" id="444060"/>
    <lineage>
        <taxon>Bacteria</taxon>
        <taxon>Bacillati</taxon>
        <taxon>Bacillota</taxon>
        <taxon>Bacilli</taxon>
        <taxon>Bacillales</taxon>
        <taxon>Bacillaceae</taxon>
        <taxon>Alkalicoccobacillus</taxon>
    </lineage>
</organism>
<comment type="caution">
    <text evidence="1">The sequence shown here is derived from an EMBL/GenBank/DDBJ whole genome shotgun (WGS) entry which is preliminary data.</text>
</comment>
<protein>
    <recommendedName>
        <fullName evidence="3">YfhD-like protein</fullName>
    </recommendedName>
</protein>